<dbReference type="Gene3D" id="3.40.50.10490">
    <property type="entry name" value="Glucose-6-phosphate isomerase like protein, domain 1"/>
    <property type="match status" value="2"/>
</dbReference>
<evidence type="ECO:0000256" key="8">
    <source>
        <dbReference type="RuleBase" id="RU000612"/>
    </source>
</evidence>
<evidence type="ECO:0000256" key="7">
    <source>
        <dbReference type="HAMAP-Rule" id="MF_00473"/>
    </source>
</evidence>
<keyword evidence="3 7" id="KW-0312">Gluconeogenesis</keyword>
<evidence type="ECO:0000256" key="4">
    <source>
        <dbReference type="ARBA" id="ARBA00023152"/>
    </source>
</evidence>
<evidence type="ECO:0000256" key="9">
    <source>
        <dbReference type="SAM" id="MobiDB-lite"/>
    </source>
</evidence>
<comment type="caution">
    <text evidence="10">The sequence shown here is derived from an EMBL/GenBank/DDBJ whole genome shotgun (WGS) entry which is preliminary data.</text>
</comment>
<evidence type="ECO:0000256" key="5">
    <source>
        <dbReference type="ARBA" id="ARBA00023235"/>
    </source>
</evidence>
<dbReference type="HAMAP" id="MF_00473">
    <property type="entry name" value="G6P_isomerase"/>
    <property type="match status" value="1"/>
</dbReference>
<comment type="similarity">
    <text evidence="2 7 8">Belongs to the GPI family.</text>
</comment>
<dbReference type="InterPro" id="IPR023096">
    <property type="entry name" value="G6P_Isomerase_C"/>
</dbReference>
<dbReference type="PANTHER" id="PTHR11469">
    <property type="entry name" value="GLUCOSE-6-PHOSPHATE ISOMERASE"/>
    <property type="match status" value="1"/>
</dbReference>
<evidence type="ECO:0000256" key="3">
    <source>
        <dbReference type="ARBA" id="ARBA00022432"/>
    </source>
</evidence>
<dbReference type="EC" id="5.3.1.9" evidence="7"/>
<comment type="catalytic activity">
    <reaction evidence="6 7 8">
        <text>alpha-D-glucose 6-phosphate = beta-D-fructose 6-phosphate</text>
        <dbReference type="Rhea" id="RHEA:11816"/>
        <dbReference type="ChEBI" id="CHEBI:57634"/>
        <dbReference type="ChEBI" id="CHEBI:58225"/>
        <dbReference type="EC" id="5.3.1.9"/>
    </reaction>
</comment>
<dbReference type="InterPro" id="IPR046348">
    <property type="entry name" value="SIS_dom_sf"/>
</dbReference>
<dbReference type="GO" id="GO:0097367">
    <property type="term" value="F:carbohydrate derivative binding"/>
    <property type="evidence" value="ECO:0007669"/>
    <property type="project" value="InterPro"/>
</dbReference>
<dbReference type="InterPro" id="IPR035476">
    <property type="entry name" value="SIS_PGI_1"/>
</dbReference>
<dbReference type="OrthoDB" id="140919at2"/>
<dbReference type="SUPFAM" id="SSF53697">
    <property type="entry name" value="SIS domain"/>
    <property type="match status" value="1"/>
</dbReference>
<accession>A0A3E0H5U6</accession>
<feature type="region of interest" description="Disordered" evidence="9">
    <location>
        <begin position="33"/>
        <end position="53"/>
    </location>
</feature>
<gene>
    <name evidence="7" type="primary">pgi</name>
    <name evidence="10" type="ORF">DFR26_1036</name>
</gene>
<dbReference type="PROSITE" id="PS51463">
    <property type="entry name" value="P_GLUCOSE_ISOMERASE_3"/>
    <property type="match status" value="1"/>
</dbReference>
<comment type="pathway">
    <text evidence="1 7 8">Carbohydrate degradation; glycolysis; D-glyceraldehyde 3-phosphate and glycerone phosphate from D-glucose: step 2/4.</text>
</comment>
<keyword evidence="11" id="KW-1185">Reference proteome</keyword>
<feature type="active site" evidence="7">
    <location>
        <position position="520"/>
    </location>
</feature>
<comment type="subcellular location">
    <subcellularLocation>
        <location evidence="7">Cytoplasm</location>
    </subcellularLocation>
</comment>
<dbReference type="Gene3D" id="1.10.1390.10">
    <property type="match status" value="1"/>
</dbReference>
<dbReference type="GO" id="GO:0006094">
    <property type="term" value="P:gluconeogenesis"/>
    <property type="evidence" value="ECO:0007669"/>
    <property type="project" value="UniProtKB-UniRule"/>
</dbReference>
<feature type="active site" description="Proton donor" evidence="7">
    <location>
        <position position="373"/>
    </location>
</feature>
<dbReference type="InterPro" id="IPR035482">
    <property type="entry name" value="SIS_PGI_2"/>
</dbReference>
<dbReference type="GO" id="GO:0004347">
    <property type="term" value="F:glucose-6-phosphate isomerase activity"/>
    <property type="evidence" value="ECO:0007669"/>
    <property type="project" value="UniProtKB-UniRule"/>
</dbReference>
<dbReference type="CDD" id="cd05015">
    <property type="entry name" value="SIS_PGI_1"/>
    <property type="match status" value="1"/>
</dbReference>
<evidence type="ECO:0000313" key="10">
    <source>
        <dbReference type="EMBL" id="REH38869.1"/>
    </source>
</evidence>
<comment type="function">
    <text evidence="7">Catalyzes the reversible isomerization of glucose-6-phosphate to fructose-6-phosphate.</text>
</comment>
<reference evidence="10 11" key="1">
    <citation type="submission" date="2018-08" db="EMBL/GenBank/DDBJ databases">
        <title>Genomic Encyclopedia of Type Strains, Phase IV (KMG-IV): sequencing the most valuable type-strain genomes for metagenomic binning, comparative biology and taxonomic classification.</title>
        <authorList>
            <person name="Goeker M."/>
        </authorList>
    </citation>
    <scope>NUCLEOTIDE SEQUENCE [LARGE SCALE GENOMIC DNA]</scope>
    <source>
        <strain evidence="10 11">DSM 26022</strain>
    </source>
</reference>
<name>A0A3E0H5U6_9GAMM</name>
<dbReference type="NCBIfam" id="NF001211">
    <property type="entry name" value="PRK00179.1"/>
    <property type="match status" value="1"/>
</dbReference>
<dbReference type="InterPro" id="IPR001672">
    <property type="entry name" value="G6P_Isomerase"/>
</dbReference>
<dbReference type="PROSITE" id="PS00174">
    <property type="entry name" value="P_GLUCOSE_ISOMERASE_2"/>
    <property type="match status" value="1"/>
</dbReference>
<dbReference type="UniPathway" id="UPA00109">
    <property type="reaction ID" value="UER00181"/>
</dbReference>
<dbReference type="InterPro" id="IPR018189">
    <property type="entry name" value="Phosphoglucose_isomerase_CS"/>
</dbReference>
<dbReference type="GO" id="GO:0005829">
    <property type="term" value="C:cytosol"/>
    <property type="evidence" value="ECO:0007669"/>
    <property type="project" value="TreeGrafter"/>
</dbReference>
<comment type="pathway">
    <text evidence="7">Carbohydrate biosynthesis; gluconeogenesis.</text>
</comment>
<dbReference type="UniPathway" id="UPA00138"/>
<keyword evidence="7" id="KW-0963">Cytoplasm</keyword>
<dbReference type="RefSeq" id="WP_116207896.1">
    <property type="nucleotide sequence ID" value="NZ_QUNR01000002.1"/>
</dbReference>
<organism evidence="10 11">
    <name type="scientific">Paraperlucidibaca baekdonensis</name>
    <dbReference type="NCBI Taxonomy" id="748120"/>
    <lineage>
        <taxon>Bacteria</taxon>
        <taxon>Pseudomonadati</taxon>
        <taxon>Pseudomonadota</taxon>
        <taxon>Gammaproteobacteria</taxon>
        <taxon>Moraxellales</taxon>
        <taxon>Moraxellaceae</taxon>
        <taxon>Paraperlucidibaca</taxon>
    </lineage>
</organism>
<dbReference type="GO" id="GO:0051156">
    <property type="term" value="P:glucose 6-phosphate metabolic process"/>
    <property type="evidence" value="ECO:0007669"/>
    <property type="project" value="TreeGrafter"/>
</dbReference>
<dbReference type="GO" id="GO:0006096">
    <property type="term" value="P:glycolytic process"/>
    <property type="evidence" value="ECO:0007669"/>
    <property type="project" value="UniProtKB-UniRule"/>
</dbReference>
<feature type="active site" evidence="7">
    <location>
        <position position="404"/>
    </location>
</feature>
<feature type="compositionally biased region" description="Polar residues" evidence="9">
    <location>
        <begin position="37"/>
        <end position="53"/>
    </location>
</feature>
<evidence type="ECO:0000256" key="2">
    <source>
        <dbReference type="ARBA" id="ARBA00006604"/>
    </source>
</evidence>
<proteinExistence type="inferred from homology"/>
<dbReference type="PANTHER" id="PTHR11469:SF1">
    <property type="entry name" value="GLUCOSE-6-PHOSPHATE ISOMERASE"/>
    <property type="match status" value="1"/>
</dbReference>
<dbReference type="CDD" id="cd05016">
    <property type="entry name" value="SIS_PGI_2"/>
    <property type="match status" value="1"/>
</dbReference>
<protein>
    <recommendedName>
        <fullName evidence="7">Glucose-6-phosphate isomerase</fullName>
        <shortName evidence="7">GPI</shortName>
        <ecNumber evidence="7">5.3.1.9</ecNumber>
    </recommendedName>
    <alternativeName>
        <fullName evidence="7">Phosphoglucose isomerase</fullName>
        <shortName evidence="7">PGI</shortName>
    </alternativeName>
    <alternativeName>
        <fullName evidence="7">Phosphohexose isomerase</fullName>
        <shortName evidence="7">PHI</shortName>
    </alternativeName>
</protein>
<evidence type="ECO:0000256" key="1">
    <source>
        <dbReference type="ARBA" id="ARBA00004926"/>
    </source>
</evidence>
<sequence>MSSKARTHLREWQAVAVQAPIWQQRHLRDVWGAPSDVSASGTDGAQRASTRTAELTRTHDGLLFDFSKQRLDAAVLNDLLALAEACELPRAIERLLSGARVNQSEDRAALHTALRLPVTSQLVVDGDDVVPAVHASLARMSDIVSRIHAQQWRGVTGEAISDVVSIGVGGSDLGPYLATQALAEFAPPEARGLSVHFVSSIDGTQLADLLDHLRPETTLFVVASKSFSTIDTLSNAETAIAWMRSRIADRARILRHHFIGVSAKPEKMTAYGIPEANQIRFWDWVGGRFSLWSGIGLPIALKLGMAGFKQLLAGAHALDTHFAQAPLAHNLPVLMGLLQVWNSTFLGINGQAILPYDARLKLFPSYLTQLEMESNGKSVDRLGTPIDYATCPILWGEVGSNAQHAFYQLLHQGTQPVACDFIAPIRRYSRDDDAGSSLQHQQQLALANCLAQSRVLMLGDDTRQGHHYYRGNQPSSTLLFDALTPYRLGQLIALYEHKVYVASVLWNINPFDQWGVELGKQIASATHTVMVGRAQADDYDGSTQQLLRVIAEGRVGCERVSVQADSPPKEPLS</sequence>
<dbReference type="PRINTS" id="PR00662">
    <property type="entry name" value="G6PISOMERASE"/>
</dbReference>
<keyword evidence="5 7" id="KW-0413">Isomerase</keyword>
<keyword evidence="4 7" id="KW-0324">Glycolysis</keyword>
<dbReference type="Pfam" id="PF00342">
    <property type="entry name" value="PGI"/>
    <property type="match status" value="1"/>
</dbReference>
<dbReference type="Proteomes" id="UP000256774">
    <property type="component" value="Unassembled WGS sequence"/>
</dbReference>
<evidence type="ECO:0000313" key="11">
    <source>
        <dbReference type="Proteomes" id="UP000256774"/>
    </source>
</evidence>
<dbReference type="GO" id="GO:0048029">
    <property type="term" value="F:monosaccharide binding"/>
    <property type="evidence" value="ECO:0007669"/>
    <property type="project" value="TreeGrafter"/>
</dbReference>
<evidence type="ECO:0000256" key="6">
    <source>
        <dbReference type="ARBA" id="ARBA00029321"/>
    </source>
</evidence>
<dbReference type="EMBL" id="QUNR01000002">
    <property type="protein sequence ID" value="REH38869.1"/>
    <property type="molecule type" value="Genomic_DNA"/>
</dbReference>
<dbReference type="AlphaFoldDB" id="A0A3E0H5U6"/>